<evidence type="ECO:0000259" key="5">
    <source>
        <dbReference type="PROSITE" id="PS50931"/>
    </source>
</evidence>
<dbReference type="Gene3D" id="3.40.190.290">
    <property type="match status" value="1"/>
</dbReference>
<gene>
    <name evidence="6" type="ORF">FU839_07490</name>
</gene>
<comment type="similarity">
    <text evidence="1">Belongs to the LysR transcriptional regulatory family.</text>
</comment>
<dbReference type="GO" id="GO:0003700">
    <property type="term" value="F:DNA-binding transcription factor activity"/>
    <property type="evidence" value="ECO:0007669"/>
    <property type="project" value="InterPro"/>
</dbReference>
<accession>A0A5C8LZI1</accession>
<reference evidence="6 7" key="1">
    <citation type="submission" date="2019-08" db="EMBL/GenBank/DDBJ databases">
        <title>Draft genome analysis of Rheinheimera tangshanensis isolated from the roots of fresh rice plants (Oryza sativa).</title>
        <authorList>
            <person name="Yu Q."/>
            <person name="Qi Y."/>
            <person name="Zhang H."/>
            <person name="Pu J."/>
        </authorList>
    </citation>
    <scope>NUCLEOTIDE SEQUENCE [LARGE SCALE GENOMIC DNA]</scope>
    <source>
        <strain evidence="6 7">JA3-B52</strain>
    </source>
</reference>
<evidence type="ECO:0000256" key="2">
    <source>
        <dbReference type="ARBA" id="ARBA00023015"/>
    </source>
</evidence>
<organism evidence="6 7">
    <name type="scientific">Rheinheimera tangshanensis</name>
    <dbReference type="NCBI Taxonomy" id="400153"/>
    <lineage>
        <taxon>Bacteria</taxon>
        <taxon>Pseudomonadati</taxon>
        <taxon>Pseudomonadota</taxon>
        <taxon>Gammaproteobacteria</taxon>
        <taxon>Chromatiales</taxon>
        <taxon>Chromatiaceae</taxon>
        <taxon>Rheinheimera</taxon>
    </lineage>
</organism>
<dbReference type="GO" id="GO:0043565">
    <property type="term" value="F:sequence-specific DNA binding"/>
    <property type="evidence" value="ECO:0007669"/>
    <property type="project" value="TreeGrafter"/>
</dbReference>
<dbReference type="Pfam" id="PF03466">
    <property type="entry name" value="LysR_substrate"/>
    <property type="match status" value="1"/>
</dbReference>
<dbReference type="InterPro" id="IPR036390">
    <property type="entry name" value="WH_DNA-bd_sf"/>
</dbReference>
<proteinExistence type="inferred from homology"/>
<dbReference type="PANTHER" id="PTHR30537:SF3">
    <property type="entry name" value="TRANSCRIPTIONAL REGULATORY PROTEIN"/>
    <property type="match status" value="1"/>
</dbReference>
<dbReference type="SUPFAM" id="SSF46785">
    <property type="entry name" value="Winged helix' DNA-binding domain"/>
    <property type="match status" value="1"/>
</dbReference>
<dbReference type="AlphaFoldDB" id="A0A5C8LZI1"/>
<dbReference type="PANTHER" id="PTHR30537">
    <property type="entry name" value="HTH-TYPE TRANSCRIPTIONAL REGULATOR"/>
    <property type="match status" value="1"/>
</dbReference>
<dbReference type="EMBL" id="VRLR01000003">
    <property type="protein sequence ID" value="TXK81734.1"/>
    <property type="molecule type" value="Genomic_DNA"/>
</dbReference>
<dbReference type="PROSITE" id="PS50931">
    <property type="entry name" value="HTH_LYSR"/>
    <property type="match status" value="1"/>
</dbReference>
<dbReference type="FunFam" id="1.10.10.10:FF:000001">
    <property type="entry name" value="LysR family transcriptional regulator"/>
    <property type="match status" value="1"/>
</dbReference>
<evidence type="ECO:0000256" key="4">
    <source>
        <dbReference type="ARBA" id="ARBA00023163"/>
    </source>
</evidence>
<dbReference type="OrthoDB" id="9786526at2"/>
<dbReference type="InterPro" id="IPR058163">
    <property type="entry name" value="LysR-type_TF_proteobact-type"/>
</dbReference>
<dbReference type="Pfam" id="PF00126">
    <property type="entry name" value="HTH_1"/>
    <property type="match status" value="1"/>
</dbReference>
<protein>
    <submittedName>
        <fullName evidence="6">LysR family transcriptional regulator</fullName>
    </submittedName>
</protein>
<dbReference type="InterPro" id="IPR005119">
    <property type="entry name" value="LysR_subst-bd"/>
</dbReference>
<dbReference type="Proteomes" id="UP000321814">
    <property type="component" value="Unassembled WGS sequence"/>
</dbReference>
<sequence>MEHLDWSDIRLFLAVAEQGTLTAAARAVGFTQPTLGRRIQSLEQSLGLKLFQRTTEGFLLTEAGLALLPAAKRMAEEADAAMRQLAGQEVKLTGTLRISSFDWFSHSVLTDCCAEFLQLHPDVSIELLNDSRLFNLARREADLVFRLQAFDEPDIAQRQLLLLDYGLYAAADFDLSLLNTPEQLKLISMDNYFSDLPDVVWLNNQFPGAKLAFSSNSREAQARLCVAGLGLAVLPVRLAEQMQGLQQLPVASAPPSRPIWLGYHQDLRHQRRLRAFIDFITQRLGAAK</sequence>
<dbReference type="RefSeq" id="WP_147903849.1">
    <property type="nucleotide sequence ID" value="NZ_BAAAGC010000008.1"/>
</dbReference>
<keyword evidence="3" id="KW-0238">DNA-binding</keyword>
<dbReference type="Gene3D" id="1.10.10.10">
    <property type="entry name" value="Winged helix-like DNA-binding domain superfamily/Winged helix DNA-binding domain"/>
    <property type="match status" value="1"/>
</dbReference>
<comment type="caution">
    <text evidence="6">The sequence shown here is derived from an EMBL/GenBank/DDBJ whole genome shotgun (WGS) entry which is preliminary data.</text>
</comment>
<evidence type="ECO:0000256" key="3">
    <source>
        <dbReference type="ARBA" id="ARBA00023125"/>
    </source>
</evidence>
<evidence type="ECO:0000313" key="6">
    <source>
        <dbReference type="EMBL" id="TXK81734.1"/>
    </source>
</evidence>
<name>A0A5C8LZI1_9GAMM</name>
<feature type="domain" description="HTH lysR-type" evidence="5">
    <location>
        <begin position="4"/>
        <end position="61"/>
    </location>
</feature>
<dbReference type="SUPFAM" id="SSF53850">
    <property type="entry name" value="Periplasmic binding protein-like II"/>
    <property type="match status" value="1"/>
</dbReference>
<keyword evidence="4" id="KW-0804">Transcription</keyword>
<dbReference type="InterPro" id="IPR000847">
    <property type="entry name" value="LysR_HTH_N"/>
</dbReference>
<dbReference type="GO" id="GO:0006351">
    <property type="term" value="P:DNA-templated transcription"/>
    <property type="evidence" value="ECO:0007669"/>
    <property type="project" value="TreeGrafter"/>
</dbReference>
<dbReference type="PRINTS" id="PR00039">
    <property type="entry name" value="HTHLYSR"/>
</dbReference>
<keyword evidence="7" id="KW-1185">Reference proteome</keyword>
<evidence type="ECO:0000256" key="1">
    <source>
        <dbReference type="ARBA" id="ARBA00009437"/>
    </source>
</evidence>
<dbReference type="InterPro" id="IPR036388">
    <property type="entry name" value="WH-like_DNA-bd_sf"/>
</dbReference>
<keyword evidence="2" id="KW-0805">Transcription regulation</keyword>
<evidence type="ECO:0000313" key="7">
    <source>
        <dbReference type="Proteomes" id="UP000321814"/>
    </source>
</evidence>